<protein>
    <recommendedName>
        <fullName evidence="9">Ubiquitin-like protease family profile domain-containing protein</fullName>
    </recommendedName>
</protein>
<dbReference type="PANTHER" id="PTHR46481">
    <property type="entry name" value="ZINC FINGER BED DOMAIN-CONTAINING PROTEIN 4"/>
    <property type="match status" value="1"/>
</dbReference>
<dbReference type="Gene3D" id="3.40.395.10">
    <property type="entry name" value="Adenoviral Proteinase, Chain A"/>
    <property type="match status" value="1"/>
</dbReference>
<name>A0A0C3C174_HEBCY</name>
<proteinExistence type="predicted"/>
<evidence type="ECO:0008006" key="9">
    <source>
        <dbReference type="Google" id="ProtNLM"/>
    </source>
</evidence>
<dbReference type="InterPro" id="IPR038765">
    <property type="entry name" value="Papain-like_cys_pep_sf"/>
</dbReference>
<evidence type="ECO:0000256" key="3">
    <source>
        <dbReference type="ARBA" id="ARBA00022771"/>
    </source>
</evidence>
<reference evidence="7 8" key="1">
    <citation type="submission" date="2014-04" db="EMBL/GenBank/DDBJ databases">
        <authorList>
            <consortium name="DOE Joint Genome Institute"/>
            <person name="Kuo A."/>
            <person name="Gay G."/>
            <person name="Dore J."/>
            <person name="Kohler A."/>
            <person name="Nagy L.G."/>
            <person name="Floudas D."/>
            <person name="Copeland A."/>
            <person name="Barry K.W."/>
            <person name="Cichocki N."/>
            <person name="Veneault-Fourrey C."/>
            <person name="LaButti K."/>
            <person name="Lindquist E.A."/>
            <person name="Lipzen A."/>
            <person name="Lundell T."/>
            <person name="Morin E."/>
            <person name="Murat C."/>
            <person name="Sun H."/>
            <person name="Tunlid A."/>
            <person name="Henrissat B."/>
            <person name="Grigoriev I.V."/>
            <person name="Hibbett D.S."/>
            <person name="Martin F."/>
            <person name="Nordberg H.P."/>
            <person name="Cantor M.N."/>
            <person name="Hua S.X."/>
        </authorList>
    </citation>
    <scope>NUCLEOTIDE SEQUENCE [LARGE SCALE GENOMIC DNA]</scope>
    <source>
        <strain evidence="8">h7</strain>
    </source>
</reference>
<keyword evidence="5" id="KW-0539">Nucleus</keyword>
<dbReference type="HOGENOM" id="CLU_262057_0_0_1"/>
<dbReference type="SUPFAM" id="SSF53098">
    <property type="entry name" value="Ribonuclease H-like"/>
    <property type="match status" value="1"/>
</dbReference>
<dbReference type="AlphaFoldDB" id="A0A0C3C174"/>
<keyword evidence="8" id="KW-1185">Reference proteome</keyword>
<feature type="compositionally biased region" description="Acidic residues" evidence="6">
    <location>
        <begin position="1178"/>
        <end position="1187"/>
    </location>
</feature>
<dbReference type="GO" id="GO:0005634">
    <property type="term" value="C:nucleus"/>
    <property type="evidence" value="ECO:0007669"/>
    <property type="project" value="UniProtKB-SubCell"/>
</dbReference>
<dbReference type="Proteomes" id="UP000053424">
    <property type="component" value="Unassembled WGS sequence"/>
</dbReference>
<organism evidence="7 8">
    <name type="scientific">Hebeloma cylindrosporum</name>
    <dbReference type="NCBI Taxonomy" id="76867"/>
    <lineage>
        <taxon>Eukaryota</taxon>
        <taxon>Fungi</taxon>
        <taxon>Dikarya</taxon>
        <taxon>Basidiomycota</taxon>
        <taxon>Agaricomycotina</taxon>
        <taxon>Agaricomycetes</taxon>
        <taxon>Agaricomycetidae</taxon>
        <taxon>Agaricales</taxon>
        <taxon>Agaricineae</taxon>
        <taxon>Hymenogastraceae</taxon>
        <taxon>Hebeloma</taxon>
    </lineage>
</organism>
<dbReference type="OrthoDB" id="4951847at2759"/>
<dbReference type="EMBL" id="KN831793">
    <property type="protein sequence ID" value="KIM38034.1"/>
    <property type="molecule type" value="Genomic_DNA"/>
</dbReference>
<keyword evidence="3" id="KW-0863">Zinc-finger</keyword>
<dbReference type="SUPFAM" id="SSF54001">
    <property type="entry name" value="Cysteine proteinases"/>
    <property type="match status" value="1"/>
</dbReference>
<gene>
    <name evidence="7" type="ORF">M413DRAFT_76363</name>
</gene>
<evidence type="ECO:0000313" key="8">
    <source>
        <dbReference type="Proteomes" id="UP000053424"/>
    </source>
</evidence>
<comment type="subcellular location">
    <subcellularLocation>
        <location evidence="1">Nucleus</location>
    </subcellularLocation>
</comment>
<evidence type="ECO:0000256" key="5">
    <source>
        <dbReference type="ARBA" id="ARBA00023242"/>
    </source>
</evidence>
<accession>A0A0C3C174</accession>
<keyword evidence="4" id="KW-0862">Zinc</keyword>
<feature type="region of interest" description="Disordered" evidence="6">
    <location>
        <begin position="1164"/>
        <end position="1203"/>
    </location>
</feature>
<reference evidence="8" key="2">
    <citation type="submission" date="2015-01" db="EMBL/GenBank/DDBJ databases">
        <title>Evolutionary Origins and Diversification of the Mycorrhizal Mutualists.</title>
        <authorList>
            <consortium name="DOE Joint Genome Institute"/>
            <consortium name="Mycorrhizal Genomics Consortium"/>
            <person name="Kohler A."/>
            <person name="Kuo A."/>
            <person name="Nagy L.G."/>
            <person name="Floudas D."/>
            <person name="Copeland A."/>
            <person name="Barry K.W."/>
            <person name="Cichocki N."/>
            <person name="Veneault-Fourrey C."/>
            <person name="LaButti K."/>
            <person name="Lindquist E.A."/>
            <person name="Lipzen A."/>
            <person name="Lundell T."/>
            <person name="Morin E."/>
            <person name="Murat C."/>
            <person name="Riley R."/>
            <person name="Ohm R."/>
            <person name="Sun H."/>
            <person name="Tunlid A."/>
            <person name="Henrissat B."/>
            <person name="Grigoriev I.V."/>
            <person name="Hibbett D.S."/>
            <person name="Martin F."/>
        </authorList>
    </citation>
    <scope>NUCLEOTIDE SEQUENCE [LARGE SCALE GENOMIC DNA]</scope>
    <source>
        <strain evidence="8">h7</strain>
    </source>
</reference>
<evidence type="ECO:0000256" key="2">
    <source>
        <dbReference type="ARBA" id="ARBA00022723"/>
    </source>
</evidence>
<dbReference type="InterPro" id="IPR052035">
    <property type="entry name" value="ZnF_BED_domain_contain"/>
</dbReference>
<dbReference type="PANTHER" id="PTHR46481:SF10">
    <property type="entry name" value="ZINC FINGER BED DOMAIN-CONTAINING PROTEIN 39"/>
    <property type="match status" value="1"/>
</dbReference>
<dbReference type="GO" id="GO:0008270">
    <property type="term" value="F:zinc ion binding"/>
    <property type="evidence" value="ECO:0007669"/>
    <property type="project" value="UniProtKB-KW"/>
</dbReference>
<sequence>MSVLDLVNMELPPISSGEDAYSNIAWTFSFFSPSEPVNDIGMLKKVLVPPKGLIAKLLDKAKQCWLDGAESLTLPGVSEKLPLWSLHFWSDLHLIVHPARISWERALTWLQRDELKLFQDQVRATWEALAWVSWSGNLPALSTNRTQFVKSALLGFLSRGWLSDEHVDLMLYLLEAEIKLIHPRRNFHVLTTVLSRRILEVYDETQTGEKVYDPNGTTFLHRFGVGLSKNSELGGIFHVNGNHWVAIAVDITLQDLLYGDPAQLPINTRIVSALRWFLSQHVPSLQDPEELDDGVLPCPLQNFSIDSWSCGMYSFNGLAHYFLKQYPLVENTSDPVFGDLARMGMLRKIIERCNKINLPTDCALPLTSPLQLSLLQQRPVTPPPNAKVLDLSKALKQLSVSPKKPQPKKRKVKGKAAPIIAPIFQIKKAPLFGNLKGTQDKKRKYEDVDAEDTVTEVETHADDVESDEEVRVVGRPRHNVMDMLTVEVRTPRGAPRKYRCAGTGCPKRWAPRTTIRVFAHAKRCLKLTQEQRHLASSESASKLPGALVAADNAAAQEGVQTTFSSQSIASSQSSFTSLRGSPLPIKASDNLQLLPRGDGFFGPEGRRKTHRAMNLAIVKLFCIARLPPTIADLDVWKDMLKIALPSYVPASRTLLMDDHIMSEQERVRKLQLDHLRTQRHVSISFDGGALRNGESLYTVHATTVARDVMLLEGQDGTRESHTGVWIAELVMRSIDENGKERIGSVSSDNTGNTRVAREIICSQLPHVLNLPDPAHHLNNTWKDIASLPYFTLTIKTIRRTIKYFKNSNASKDLLRELREELKLGPGLESIGKTRFSSLVWSSVSVLRCLRAIRQLATSERIDIPKYQHVFIENTQATLQFEIHITQFIATGEGIARAIECLEANSTNPADVYLYWLAVVAKMKQTLETACLPDEVCGQIRGIMVSRWREFFVYGPTNVHLSAFYLNPNYVRSSILKNPNPLTFNITLPAKAPAKVPPGIRNPKTFLQVGRYLHTLLIAEIHHGCDPFLAEWKEKPKAFGKAYQTQFIAYAQGAYPFTTPLMVGQSPLEWWMAFEGTEHAGILAAIAIKLFGALPHSMGDERTMSAITMINTAQRNRQKVNVVMALTQVRSFYYVQTKPRLRKSARPNPTIKFFNVERLLRPIDNDEGREEAAAGANYDESEDEEDVDLNPQGSTPPPSSAVLPVDEDDEIDLCSDELAEILADGPISRVKKFKVNEMAAAANVEVDNEEAGGDFELDEWV</sequence>
<dbReference type="STRING" id="686832.A0A0C3C174"/>
<evidence type="ECO:0000256" key="6">
    <source>
        <dbReference type="SAM" id="MobiDB-lite"/>
    </source>
</evidence>
<dbReference type="InterPro" id="IPR012337">
    <property type="entry name" value="RNaseH-like_sf"/>
</dbReference>
<keyword evidence="2" id="KW-0479">Metal-binding</keyword>
<evidence type="ECO:0000256" key="1">
    <source>
        <dbReference type="ARBA" id="ARBA00004123"/>
    </source>
</evidence>
<evidence type="ECO:0000256" key="4">
    <source>
        <dbReference type="ARBA" id="ARBA00022833"/>
    </source>
</evidence>
<evidence type="ECO:0000313" key="7">
    <source>
        <dbReference type="EMBL" id="KIM38034.1"/>
    </source>
</evidence>